<dbReference type="GO" id="GO:0003677">
    <property type="term" value="F:DNA binding"/>
    <property type="evidence" value="ECO:0007669"/>
    <property type="project" value="UniProtKB-KW"/>
</dbReference>
<dbReference type="Proteomes" id="UP000190166">
    <property type="component" value="Unassembled WGS sequence"/>
</dbReference>
<dbReference type="Pfam" id="PF08281">
    <property type="entry name" value="Sigma70_r4_2"/>
    <property type="match status" value="1"/>
</dbReference>
<evidence type="ECO:0000256" key="1">
    <source>
        <dbReference type="ARBA" id="ARBA00010641"/>
    </source>
</evidence>
<gene>
    <name evidence="8" type="ORF">SAMN05660461_0957</name>
</gene>
<evidence type="ECO:0000256" key="4">
    <source>
        <dbReference type="ARBA" id="ARBA00023125"/>
    </source>
</evidence>
<dbReference type="GO" id="GO:0006352">
    <property type="term" value="P:DNA-templated transcription initiation"/>
    <property type="evidence" value="ECO:0007669"/>
    <property type="project" value="InterPro"/>
</dbReference>
<keyword evidence="2" id="KW-0805">Transcription regulation</keyword>
<dbReference type="SUPFAM" id="SSF88659">
    <property type="entry name" value="Sigma3 and sigma4 domains of RNA polymerase sigma factors"/>
    <property type="match status" value="1"/>
</dbReference>
<organism evidence="8 9">
    <name type="scientific">Chitinophaga ginsengisegetis</name>
    <dbReference type="NCBI Taxonomy" id="393003"/>
    <lineage>
        <taxon>Bacteria</taxon>
        <taxon>Pseudomonadati</taxon>
        <taxon>Bacteroidota</taxon>
        <taxon>Chitinophagia</taxon>
        <taxon>Chitinophagales</taxon>
        <taxon>Chitinophagaceae</taxon>
        <taxon>Chitinophaga</taxon>
    </lineage>
</organism>
<accession>A0A1T5NBS0</accession>
<keyword evidence="4" id="KW-0238">DNA-binding</keyword>
<dbReference type="InterPro" id="IPR007627">
    <property type="entry name" value="RNA_pol_sigma70_r2"/>
</dbReference>
<proteinExistence type="inferred from homology"/>
<dbReference type="InterPro" id="IPR013325">
    <property type="entry name" value="RNA_pol_sigma_r2"/>
</dbReference>
<dbReference type="PANTHER" id="PTHR43133:SF8">
    <property type="entry name" value="RNA POLYMERASE SIGMA FACTOR HI_1459-RELATED"/>
    <property type="match status" value="1"/>
</dbReference>
<dbReference type="GO" id="GO:0016987">
    <property type="term" value="F:sigma factor activity"/>
    <property type="evidence" value="ECO:0007669"/>
    <property type="project" value="UniProtKB-KW"/>
</dbReference>
<evidence type="ECO:0000259" key="7">
    <source>
        <dbReference type="Pfam" id="PF08281"/>
    </source>
</evidence>
<dbReference type="CDD" id="cd06171">
    <property type="entry name" value="Sigma70_r4"/>
    <property type="match status" value="1"/>
</dbReference>
<evidence type="ECO:0000313" key="9">
    <source>
        <dbReference type="Proteomes" id="UP000190166"/>
    </source>
</evidence>
<reference evidence="8 9" key="1">
    <citation type="submission" date="2017-02" db="EMBL/GenBank/DDBJ databases">
        <authorList>
            <person name="Peterson S.W."/>
        </authorList>
    </citation>
    <scope>NUCLEOTIDE SEQUENCE [LARGE SCALE GENOMIC DNA]</scope>
    <source>
        <strain evidence="8 9">DSM 18108</strain>
    </source>
</reference>
<dbReference type="Gene3D" id="1.10.1740.10">
    <property type="match status" value="1"/>
</dbReference>
<dbReference type="Pfam" id="PF04542">
    <property type="entry name" value="Sigma70_r2"/>
    <property type="match status" value="1"/>
</dbReference>
<protein>
    <submittedName>
        <fullName evidence="8">RNA polymerase sigma-70 factor, ECF subfamily</fullName>
    </submittedName>
</protein>
<feature type="domain" description="RNA polymerase sigma factor 70 region 4 type 2" evidence="7">
    <location>
        <begin position="107"/>
        <end position="155"/>
    </location>
</feature>
<dbReference type="NCBIfam" id="TIGR02937">
    <property type="entry name" value="sigma70-ECF"/>
    <property type="match status" value="1"/>
</dbReference>
<dbReference type="InterPro" id="IPR013324">
    <property type="entry name" value="RNA_pol_sigma_r3/r4-like"/>
</dbReference>
<dbReference type="EMBL" id="FUZZ01000001">
    <property type="protein sequence ID" value="SKC97598.1"/>
    <property type="molecule type" value="Genomic_DNA"/>
</dbReference>
<evidence type="ECO:0000259" key="6">
    <source>
        <dbReference type="Pfam" id="PF04542"/>
    </source>
</evidence>
<dbReference type="Gene3D" id="1.10.10.10">
    <property type="entry name" value="Winged helix-like DNA-binding domain superfamily/Winged helix DNA-binding domain"/>
    <property type="match status" value="1"/>
</dbReference>
<evidence type="ECO:0000256" key="2">
    <source>
        <dbReference type="ARBA" id="ARBA00023015"/>
    </source>
</evidence>
<dbReference type="InterPro" id="IPR013249">
    <property type="entry name" value="RNA_pol_sigma70_r4_t2"/>
</dbReference>
<keyword evidence="5" id="KW-0804">Transcription</keyword>
<evidence type="ECO:0000256" key="3">
    <source>
        <dbReference type="ARBA" id="ARBA00023082"/>
    </source>
</evidence>
<dbReference type="InterPro" id="IPR036388">
    <property type="entry name" value="WH-like_DNA-bd_sf"/>
</dbReference>
<feature type="domain" description="RNA polymerase sigma-70 region 2" evidence="6">
    <location>
        <begin position="13"/>
        <end position="76"/>
    </location>
</feature>
<dbReference type="InterPro" id="IPR039425">
    <property type="entry name" value="RNA_pol_sigma-70-like"/>
</dbReference>
<dbReference type="AlphaFoldDB" id="A0A1T5NBS0"/>
<dbReference type="PANTHER" id="PTHR43133">
    <property type="entry name" value="RNA POLYMERASE ECF-TYPE SIGMA FACTO"/>
    <property type="match status" value="1"/>
</dbReference>
<comment type="similarity">
    <text evidence="1">Belongs to the sigma-70 factor family. ECF subfamily.</text>
</comment>
<keyword evidence="3" id="KW-0731">Sigma factor</keyword>
<sequence length="162" mass="19968">MNPTLYDKFLSSQSKLYRFAYSLTKNVSDARDIHQDTLIKIWEMREQWGTWENFEAYGMRITRNTFLNFQKARQRRRYAELDNLSEKPQPNEVETHMVIDDLRYQFFRMIQRLPQLQQDILYLREVEEFEYREIAKILEISESQVKVYLFRGRQFIKTNFQK</sequence>
<dbReference type="STRING" id="393003.SAMN05660461_0957"/>
<dbReference type="SUPFAM" id="SSF88946">
    <property type="entry name" value="Sigma2 domain of RNA polymerase sigma factors"/>
    <property type="match status" value="1"/>
</dbReference>
<dbReference type="RefSeq" id="WP_079468257.1">
    <property type="nucleotide sequence ID" value="NZ_FUZZ01000001.1"/>
</dbReference>
<keyword evidence="9" id="KW-1185">Reference proteome</keyword>
<dbReference type="InterPro" id="IPR014284">
    <property type="entry name" value="RNA_pol_sigma-70_dom"/>
</dbReference>
<name>A0A1T5NBS0_9BACT</name>
<evidence type="ECO:0000313" key="8">
    <source>
        <dbReference type="EMBL" id="SKC97598.1"/>
    </source>
</evidence>
<evidence type="ECO:0000256" key="5">
    <source>
        <dbReference type="ARBA" id="ARBA00023163"/>
    </source>
</evidence>